<evidence type="ECO:0000256" key="8">
    <source>
        <dbReference type="ARBA" id="ARBA00044876"/>
    </source>
</evidence>
<evidence type="ECO:0000256" key="24">
    <source>
        <dbReference type="ARBA" id="ARBA00046376"/>
    </source>
</evidence>
<dbReference type="RefSeq" id="WP_096361989.1">
    <property type="nucleotide sequence ID" value="NZ_AP014879.1"/>
</dbReference>
<dbReference type="InterPro" id="IPR000849">
    <property type="entry name" value="Sugar_P_transporter"/>
</dbReference>
<dbReference type="InterPro" id="IPR011701">
    <property type="entry name" value="MFS"/>
</dbReference>
<evidence type="ECO:0000256" key="1">
    <source>
        <dbReference type="ARBA" id="ARBA00004155"/>
    </source>
</evidence>
<evidence type="ECO:0000256" key="25">
    <source>
        <dbReference type="SAM" id="Phobius"/>
    </source>
</evidence>
<dbReference type="SUPFAM" id="SSF103473">
    <property type="entry name" value="MFS general substrate transporter"/>
    <property type="match status" value="1"/>
</dbReference>
<dbReference type="Proteomes" id="UP000243180">
    <property type="component" value="Chromosome"/>
</dbReference>
<dbReference type="Gene3D" id="1.20.1250.20">
    <property type="entry name" value="MFS general substrate transporter like domains"/>
    <property type="match status" value="2"/>
</dbReference>
<dbReference type="Pfam" id="PF07690">
    <property type="entry name" value="MFS_1"/>
    <property type="match status" value="1"/>
</dbReference>
<dbReference type="AlphaFoldDB" id="A0A1B4XJB3"/>
<evidence type="ECO:0000256" key="5">
    <source>
        <dbReference type="ARBA" id="ARBA00022989"/>
    </source>
</evidence>
<evidence type="ECO:0000256" key="11">
    <source>
        <dbReference type="ARBA" id="ARBA00044884"/>
    </source>
</evidence>
<feature type="transmembrane region" description="Helical" evidence="25">
    <location>
        <begin position="308"/>
        <end position="329"/>
    </location>
</feature>
<comment type="catalytic activity">
    <reaction evidence="16">
        <text>L-lysyl-L-lysine(out) = L-lysyl-L-lysine(in)</text>
        <dbReference type="Rhea" id="RHEA:79403"/>
        <dbReference type="ChEBI" id="CHEBI:229956"/>
    </reaction>
</comment>
<evidence type="ECO:0000256" key="10">
    <source>
        <dbReference type="ARBA" id="ARBA00044881"/>
    </source>
</evidence>
<comment type="catalytic activity">
    <reaction evidence="18">
        <text>L-histidyl-L-alpha-amino acid(out) = L-histidyl-L-alpha-amino acid(in)</text>
        <dbReference type="Rhea" id="RHEA:79379"/>
        <dbReference type="ChEBI" id="CHEBI:229964"/>
    </reaction>
</comment>
<keyword evidence="28" id="KW-1185">Reference proteome</keyword>
<evidence type="ECO:0000313" key="28">
    <source>
        <dbReference type="Proteomes" id="UP000243180"/>
    </source>
</evidence>
<comment type="catalytic activity">
    <reaction evidence="9">
        <text>L-histidyl-glycine(out) = L-histidyl-glycine(in)</text>
        <dbReference type="Rhea" id="RHEA:79395"/>
        <dbReference type="ChEBI" id="CHEBI:229957"/>
    </reaction>
</comment>
<evidence type="ECO:0000256" key="15">
    <source>
        <dbReference type="ARBA" id="ARBA00044899"/>
    </source>
</evidence>
<feature type="transmembrane region" description="Helical" evidence="25">
    <location>
        <begin position="403"/>
        <end position="424"/>
    </location>
</feature>
<proteinExistence type="inferred from homology"/>
<comment type="catalytic activity">
    <reaction evidence="13">
        <text>L-alpha-aminoacyl-L-lysine(out) = L-alpha-aminoacyl-L-lysine(in)</text>
        <dbReference type="Rhea" id="RHEA:79383"/>
        <dbReference type="ChEBI" id="CHEBI:229966"/>
    </reaction>
</comment>
<evidence type="ECO:0000313" key="27">
    <source>
        <dbReference type="EMBL" id="BAV34890.1"/>
    </source>
</evidence>
<dbReference type="EMBL" id="AP014879">
    <property type="protein sequence ID" value="BAV34890.1"/>
    <property type="molecule type" value="Genomic_DNA"/>
</dbReference>
<comment type="subunit">
    <text evidence="24">Homodimer. Interacts with lysosomal protein GLMP (via lumenal domain); the interaction starts while both proteins are still in the endoplasmic reticulum and is required for stabilization of MFSD1 in lysosomes but has no direct effect on its targeting to lysosomes or transporter activity.</text>
</comment>
<feature type="transmembrane region" description="Helical" evidence="25">
    <location>
        <begin position="91"/>
        <end position="110"/>
    </location>
</feature>
<dbReference type="PANTHER" id="PTHR23512">
    <property type="entry name" value="MAJOR FACILITATOR SUPERFAMILY DOMAIN-CONTAINING PROTEIN 1"/>
    <property type="match status" value="1"/>
</dbReference>
<comment type="catalytic activity">
    <reaction evidence="15">
        <text>L-arginyl-L-alpha-amino acid(out) = L-arginyl-L-alpha-amino acid(in)</text>
        <dbReference type="Rhea" id="RHEA:79371"/>
        <dbReference type="ChEBI" id="CHEBI:84315"/>
    </reaction>
</comment>
<keyword evidence="5 25" id="KW-1133">Transmembrane helix</keyword>
<dbReference type="GO" id="GO:0005765">
    <property type="term" value="C:lysosomal membrane"/>
    <property type="evidence" value="ECO:0007669"/>
    <property type="project" value="UniProtKB-SubCell"/>
</dbReference>
<dbReference type="InterPro" id="IPR005829">
    <property type="entry name" value="Sugar_transporter_CS"/>
</dbReference>
<dbReference type="InterPro" id="IPR020846">
    <property type="entry name" value="MFS_dom"/>
</dbReference>
<reference evidence="27 28" key="1">
    <citation type="submission" date="2015-05" db="EMBL/GenBank/DDBJ databases">
        <title>Complete genome sequence of a sulfur-oxidizing gammaproteobacterium strain HA5.</title>
        <authorList>
            <person name="Miura A."/>
            <person name="Kojima H."/>
            <person name="Fukui M."/>
        </authorList>
    </citation>
    <scope>NUCLEOTIDE SEQUENCE [LARGE SCALE GENOMIC DNA]</scope>
    <source>
        <strain evidence="27 28">HA5</strain>
    </source>
</reference>
<evidence type="ECO:0000256" key="2">
    <source>
        <dbReference type="ARBA" id="ARBA00008335"/>
    </source>
</evidence>
<evidence type="ECO:0000256" key="21">
    <source>
        <dbReference type="ARBA" id="ARBA00044985"/>
    </source>
</evidence>
<feature type="transmembrane region" description="Helical" evidence="25">
    <location>
        <begin position="243"/>
        <end position="263"/>
    </location>
</feature>
<dbReference type="CDD" id="cd06174">
    <property type="entry name" value="MFS"/>
    <property type="match status" value="1"/>
</dbReference>
<feature type="transmembrane region" description="Helical" evidence="25">
    <location>
        <begin position="362"/>
        <end position="383"/>
    </location>
</feature>
<dbReference type="PROSITE" id="PS00216">
    <property type="entry name" value="SUGAR_TRANSPORT_1"/>
    <property type="match status" value="1"/>
</dbReference>
<dbReference type="OrthoDB" id="5620971at2"/>
<protein>
    <recommendedName>
        <fullName evidence="21">Lysosomal dipeptide transporter MFSD1</fullName>
    </recommendedName>
    <alternativeName>
        <fullName evidence="22">Major facilitator superfamily domain-containing protein 1</fullName>
    </alternativeName>
</protein>
<evidence type="ECO:0000256" key="4">
    <source>
        <dbReference type="ARBA" id="ARBA00022692"/>
    </source>
</evidence>
<dbReference type="KEGG" id="slim:SCL_2613"/>
<organism evidence="27 28">
    <name type="scientific">Sulfuricaulis limicola</name>
    <dbReference type="NCBI Taxonomy" id="1620215"/>
    <lineage>
        <taxon>Bacteria</taxon>
        <taxon>Pseudomonadati</taxon>
        <taxon>Pseudomonadota</taxon>
        <taxon>Gammaproteobacteria</taxon>
        <taxon>Acidiferrobacterales</taxon>
        <taxon>Acidiferrobacteraceae</taxon>
        <taxon>Sulfuricaulis</taxon>
    </lineage>
</organism>
<comment type="function">
    <text evidence="23">Lysosomal dipeptide uniporter that selectively exports lysine, arginine or histidine-containing dipeptides with a net positive charge from the lysosome lumen into the cytosol. Could play a role in a specific type of protein O-glycosylation indirectly regulating macrophages migration and tissue invasion. Also essential for liver homeostasis.</text>
</comment>
<accession>A0A1B4XJB3</accession>
<evidence type="ECO:0000256" key="6">
    <source>
        <dbReference type="ARBA" id="ARBA00023136"/>
    </source>
</evidence>
<feature type="transmembrane region" description="Helical" evidence="25">
    <location>
        <begin position="53"/>
        <end position="71"/>
    </location>
</feature>
<evidence type="ECO:0000259" key="26">
    <source>
        <dbReference type="PROSITE" id="PS50850"/>
    </source>
</evidence>
<dbReference type="InterPro" id="IPR036259">
    <property type="entry name" value="MFS_trans_sf"/>
</dbReference>
<comment type="similarity">
    <text evidence="2">Belongs to the major facilitator superfamily.</text>
</comment>
<dbReference type="InterPro" id="IPR052187">
    <property type="entry name" value="MFSD1"/>
</dbReference>
<gene>
    <name evidence="27" type="ORF">SCL_2613</name>
</gene>
<evidence type="ECO:0000256" key="19">
    <source>
        <dbReference type="ARBA" id="ARBA00044919"/>
    </source>
</evidence>
<name>A0A1B4XJB3_9GAMM</name>
<dbReference type="PIRSF" id="PIRSF002808">
    <property type="entry name" value="Hexose_phosphate_transp"/>
    <property type="match status" value="1"/>
</dbReference>
<evidence type="ECO:0000256" key="17">
    <source>
        <dbReference type="ARBA" id="ARBA00044903"/>
    </source>
</evidence>
<feature type="transmembrane region" description="Helical" evidence="25">
    <location>
        <begin position="335"/>
        <end position="355"/>
    </location>
</feature>
<evidence type="ECO:0000256" key="23">
    <source>
        <dbReference type="ARBA" id="ARBA00045709"/>
    </source>
</evidence>
<evidence type="ECO:0000256" key="12">
    <source>
        <dbReference type="ARBA" id="ARBA00044891"/>
    </source>
</evidence>
<comment type="catalytic activity">
    <reaction evidence="12">
        <text>L-lysyl-L-alpha-amino acid(out) = L-lysyl-L-alpha-amino acid(in)</text>
        <dbReference type="Rhea" id="RHEA:79387"/>
        <dbReference type="ChEBI" id="CHEBI:229965"/>
    </reaction>
</comment>
<comment type="catalytic activity">
    <reaction evidence="11">
        <text>L-alpha-aminoacyl-L-histidine(out) = L-alpha-aminoacyl-L-histidine(in)</text>
        <dbReference type="Rhea" id="RHEA:79375"/>
        <dbReference type="ChEBI" id="CHEBI:229967"/>
    </reaction>
</comment>
<evidence type="ECO:0000256" key="18">
    <source>
        <dbReference type="ARBA" id="ARBA00044912"/>
    </source>
</evidence>
<feature type="transmembrane region" description="Helical" evidence="25">
    <location>
        <begin position="146"/>
        <end position="170"/>
    </location>
</feature>
<dbReference type="FunCoup" id="A0A1B4XJB3">
    <property type="interactions" value="244"/>
</dbReference>
<feature type="transmembrane region" description="Helical" evidence="25">
    <location>
        <begin position="116"/>
        <end position="134"/>
    </location>
</feature>
<dbReference type="PANTHER" id="PTHR23512:SF3">
    <property type="entry name" value="MAJOR FACILITATOR SUPERFAMILY DOMAIN-CONTAINING PROTEIN 1"/>
    <property type="match status" value="1"/>
</dbReference>
<evidence type="ECO:0000256" key="20">
    <source>
        <dbReference type="ARBA" id="ARBA00044924"/>
    </source>
</evidence>
<comment type="catalytic activity">
    <reaction evidence="20">
        <text>L-lysyl-glycine(out) = L-lysyl-glycine(in)</text>
        <dbReference type="Rhea" id="RHEA:79407"/>
        <dbReference type="ChEBI" id="CHEBI:191202"/>
    </reaction>
</comment>
<evidence type="ECO:0000256" key="13">
    <source>
        <dbReference type="ARBA" id="ARBA00044893"/>
    </source>
</evidence>
<feature type="transmembrane region" description="Helical" evidence="25">
    <location>
        <begin position="176"/>
        <end position="199"/>
    </location>
</feature>
<feature type="domain" description="Major facilitator superfamily (MFS) profile" evidence="26">
    <location>
        <begin position="25"/>
        <end position="428"/>
    </location>
</feature>
<comment type="catalytic activity">
    <reaction evidence="19">
        <text>L-alanyl-L-lysine(out) = L-alanyl-L-lysine(in)</text>
        <dbReference type="Rhea" id="RHEA:79415"/>
        <dbReference type="ChEBI" id="CHEBI:192470"/>
    </reaction>
</comment>
<evidence type="ECO:0000256" key="3">
    <source>
        <dbReference type="ARBA" id="ARBA00022448"/>
    </source>
</evidence>
<comment type="catalytic activity">
    <reaction evidence="8">
        <text>L-lysyl-L-alanine(out) = L-lysyl-L-alanine(in)</text>
        <dbReference type="Rhea" id="RHEA:79399"/>
        <dbReference type="ChEBI" id="CHEBI:229954"/>
    </reaction>
</comment>
<evidence type="ECO:0000256" key="9">
    <source>
        <dbReference type="ARBA" id="ARBA00044878"/>
    </source>
</evidence>
<evidence type="ECO:0000256" key="14">
    <source>
        <dbReference type="ARBA" id="ARBA00044898"/>
    </source>
</evidence>
<comment type="catalytic activity">
    <reaction evidence="14">
        <text>L-aspartyl-L-lysine(out) = L-aspartyl-L-lysine(in)</text>
        <dbReference type="Rhea" id="RHEA:79411"/>
        <dbReference type="ChEBI" id="CHEBI:229953"/>
    </reaction>
</comment>
<dbReference type="InParanoid" id="A0A1B4XJB3"/>
<feature type="transmembrane region" description="Helical" evidence="25">
    <location>
        <begin position="21"/>
        <end position="41"/>
    </location>
</feature>
<keyword evidence="7" id="KW-0458">Lysosome</keyword>
<dbReference type="GO" id="GO:0022857">
    <property type="term" value="F:transmembrane transporter activity"/>
    <property type="evidence" value="ECO:0007669"/>
    <property type="project" value="InterPro"/>
</dbReference>
<feature type="transmembrane region" description="Helical" evidence="25">
    <location>
        <begin position="283"/>
        <end position="299"/>
    </location>
</feature>
<evidence type="ECO:0000256" key="22">
    <source>
        <dbReference type="ARBA" id="ARBA00045018"/>
    </source>
</evidence>
<sequence length="434" mass="46400">MTKAILKTAVHPDAHARLHRMRWTAFVLVALSYMLAFFHRIAPAAIASDLQQAFSASAAALGGLAATYFYVYTAMQIPTGILADTLGPRRIVTLGGVIAAIGSVLFGYATTMTEASLGRMLIGLGVSVAFIALLKLNAAWFHDRHFGTVVGLTLVLGNVGSVLAAAPLAWALQFTTWRTVFIVLGGVSFVLAVLTWLFVRDHPGEAGLPSLRELDGHAAHPPHEGHWFEGLLTVLRNPATWPIFWMNLGMGGSFIGFAGLWAVPFLQDVYGMQRVAATQHTSLMLAGFAAGAFAVGLVSDRLGRRRPVLIATALAHLLCWPPLVLALPMSPVASYSLFLLMGLSAGSFTLSWACVKEVNPHALSGMATSVVNTGVFLGTGILQPLVGWTLDRAGTSQGAAAQYQLGILIFFACVVAGFIGSLRVRETWCRYLQR</sequence>
<keyword evidence="3" id="KW-0813">Transport</keyword>
<evidence type="ECO:0000256" key="7">
    <source>
        <dbReference type="ARBA" id="ARBA00023228"/>
    </source>
</evidence>
<keyword evidence="6 25" id="KW-0472">Membrane</keyword>
<comment type="subcellular location">
    <subcellularLocation>
        <location evidence="1">Lysosome membrane</location>
        <topology evidence="1">Multi-pass membrane protein</topology>
    </subcellularLocation>
</comment>
<comment type="catalytic activity">
    <reaction evidence="10">
        <text>L-alpha-aminoacyl-L-arginine(out) = L-alpha-aminoacyl-L-arginine(in)</text>
        <dbReference type="Rhea" id="RHEA:79367"/>
        <dbReference type="ChEBI" id="CHEBI:229968"/>
    </reaction>
</comment>
<evidence type="ECO:0000256" key="16">
    <source>
        <dbReference type="ARBA" id="ARBA00044900"/>
    </source>
</evidence>
<dbReference type="PROSITE" id="PS50850">
    <property type="entry name" value="MFS"/>
    <property type="match status" value="1"/>
</dbReference>
<keyword evidence="4 25" id="KW-0812">Transmembrane</keyword>
<comment type="catalytic activity">
    <reaction evidence="17">
        <text>L-arginyl-glycine(out) = L-arginyl-glycine(in)</text>
        <dbReference type="Rhea" id="RHEA:79391"/>
        <dbReference type="ChEBI" id="CHEBI:229955"/>
    </reaction>
</comment>